<gene>
    <name evidence="1" type="ORF">LCGC14_0387710</name>
</gene>
<comment type="caution">
    <text evidence="1">The sequence shown here is derived from an EMBL/GenBank/DDBJ whole genome shotgun (WGS) entry which is preliminary data.</text>
</comment>
<protein>
    <submittedName>
        <fullName evidence="1">Uncharacterized protein</fullName>
    </submittedName>
</protein>
<reference evidence="1" key="1">
    <citation type="journal article" date="2015" name="Nature">
        <title>Complex archaea that bridge the gap between prokaryotes and eukaryotes.</title>
        <authorList>
            <person name="Spang A."/>
            <person name="Saw J.H."/>
            <person name="Jorgensen S.L."/>
            <person name="Zaremba-Niedzwiedzka K."/>
            <person name="Martijn J."/>
            <person name="Lind A.E."/>
            <person name="van Eijk R."/>
            <person name="Schleper C."/>
            <person name="Guy L."/>
            <person name="Ettema T.J."/>
        </authorList>
    </citation>
    <scope>NUCLEOTIDE SEQUENCE</scope>
</reference>
<dbReference type="AlphaFoldDB" id="A0A0F9T670"/>
<evidence type="ECO:0000313" key="1">
    <source>
        <dbReference type="EMBL" id="KKN74729.1"/>
    </source>
</evidence>
<accession>A0A0F9T670</accession>
<sequence>MANAGSKGITRYEETFAIDTIGSAGDGVAWLQTNDAGTAFVRAVAAGKGLHVAGATSTGGANRHEFLSDSLMFTGQEGHASVEILLQLGAVTDVSFNFGFFDATTGANNILPASLSGTTITGQAADGFLGIIYDSNADNDELHVSWENGGVQTTTAIADLRMVGMAPTASKWLFMKVEMQDRGSGNGVRATFLAVDHNGRSVEKVFNTSVDRDLPLNYYLGVINRTTTAVNIYFKSVAWEQTISDM</sequence>
<organism evidence="1">
    <name type="scientific">marine sediment metagenome</name>
    <dbReference type="NCBI Taxonomy" id="412755"/>
    <lineage>
        <taxon>unclassified sequences</taxon>
        <taxon>metagenomes</taxon>
        <taxon>ecological metagenomes</taxon>
    </lineage>
</organism>
<dbReference type="EMBL" id="LAZR01000321">
    <property type="protein sequence ID" value="KKN74729.1"/>
    <property type="molecule type" value="Genomic_DNA"/>
</dbReference>
<name>A0A0F9T670_9ZZZZ</name>
<proteinExistence type="predicted"/>